<feature type="domain" description="DNA-directed DNA polymerase family A palm" evidence="7">
    <location>
        <begin position="907"/>
        <end position="1137"/>
    </location>
</feature>
<dbReference type="GO" id="GO:0006264">
    <property type="term" value="P:mitochondrial DNA replication"/>
    <property type="evidence" value="ECO:0007669"/>
    <property type="project" value="TreeGrafter"/>
</dbReference>
<evidence type="ECO:0000313" key="8">
    <source>
        <dbReference type="EMBL" id="TIC61877.1"/>
    </source>
</evidence>
<dbReference type="SUPFAM" id="SSF56672">
    <property type="entry name" value="DNA/RNA polymerases"/>
    <property type="match status" value="1"/>
</dbReference>
<dbReference type="Pfam" id="PF00476">
    <property type="entry name" value="DNA_pol_A"/>
    <property type="match status" value="1"/>
</dbReference>
<feature type="region of interest" description="Disordered" evidence="6">
    <location>
        <begin position="1282"/>
        <end position="1301"/>
    </location>
</feature>
<dbReference type="Gene3D" id="1.10.150.20">
    <property type="entry name" value="5' to 3' exonuclease, C-terminal subdomain"/>
    <property type="match status" value="1"/>
</dbReference>
<evidence type="ECO:0000313" key="9">
    <source>
        <dbReference type="Proteomes" id="UP000310708"/>
    </source>
</evidence>
<evidence type="ECO:0000256" key="1">
    <source>
        <dbReference type="ARBA" id="ARBA00012417"/>
    </source>
</evidence>
<dbReference type="Pfam" id="PF18136">
    <property type="entry name" value="DNApol_Exo"/>
    <property type="match status" value="1"/>
</dbReference>
<dbReference type="PROSITE" id="PS00447">
    <property type="entry name" value="DNA_POLYMERASE_A"/>
    <property type="match status" value="1"/>
</dbReference>
<evidence type="ECO:0000259" key="7">
    <source>
        <dbReference type="SMART" id="SM00482"/>
    </source>
</evidence>
<protein>
    <recommendedName>
        <fullName evidence="1">DNA-directed DNA polymerase</fullName>
        <ecNumber evidence="1">2.7.7.7</ecNumber>
    </recommendedName>
    <alternativeName>
        <fullName evidence="5">Mitochondrial DNA polymerase catalytic subunit</fullName>
    </alternativeName>
</protein>
<evidence type="ECO:0000256" key="2">
    <source>
        <dbReference type="ARBA" id="ARBA00022679"/>
    </source>
</evidence>
<keyword evidence="4" id="KW-0239">DNA-directed DNA polymerase</keyword>
<dbReference type="Proteomes" id="UP000310708">
    <property type="component" value="Unassembled WGS sequence"/>
</dbReference>
<name>A0A4T0TH44_9BASI</name>
<dbReference type="GO" id="GO:0003677">
    <property type="term" value="F:DNA binding"/>
    <property type="evidence" value="ECO:0007669"/>
    <property type="project" value="InterPro"/>
</dbReference>
<dbReference type="SUPFAM" id="SSF53098">
    <property type="entry name" value="Ribonuclease H-like"/>
    <property type="match status" value="1"/>
</dbReference>
<dbReference type="Gene3D" id="3.30.70.370">
    <property type="match status" value="1"/>
</dbReference>
<organism evidence="8 9">
    <name type="scientific">Wallemia mellicola</name>
    <dbReference type="NCBI Taxonomy" id="1708541"/>
    <lineage>
        <taxon>Eukaryota</taxon>
        <taxon>Fungi</taxon>
        <taxon>Dikarya</taxon>
        <taxon>Basidiomycota</taxon>
        <taxon>Wallemiomycotina</taxon>
        <taxon>Wallemiomycetes</taxon>
        <taxon>Wallemiales</taxon>
        <taxon>Wallemiaceae</taxon>
        <taxon>Wallemia</taxon>
    </lineage>
</organism>
<dbReference type="InterPro" id="IPR043502">
    <property type="entry name" value="DNA/RNA_pol_sf"/>
</dbReference>
<dbReference type="Gene3D" id="3.30.420.390">
    <property type="match status" value="2"/>
</dbReference>
<dbReference type="GO" id="GO:0008408">
    <property type="term" value="F:3'-5' exonuclease activity"/>
    <property type="evidence" value="ECO:0007669"/>
    <property type="project" value="TreeGrafter"/>
</dbReference>
<proteinExistence type="predicted"/>
<dbReference type="InterPro" id="IPR012337">
    <property type="entry name" value="RNaseH-like_sf"/>
</dbReference>
<keyword evidence="2" id="KW-0808">Transferase</keyword>
<dbReference type="PANTHER" id="PTHR10267">
    <property type="entry name" value="DNA POLYMERASE SUBUNIT GAMMA-1"/>
    <property type="match status" value="1"/>
</dbReference>
<keyword evidence="3" id="KW-0548">Nucleotidyltransferase</keyword>
<evidence type="ECO:0000256" key="4">
    <source>
        <dbReference type="ARBA" id="ARBA00022932"/>
    </source>
</evidence>
<comment type="caution">
    <text evidence="8">The sequence shown here is derived from an EMBL/GenBank/DDBJ whole genome shotgun (WGS) entry which is preliminary data.</text>
</comment>
<dbReference type="GO" id="GO:0005760">
    <property type="term" value="C:gamma DNA polymerase complex"/>
    <property type="evidence" value="ECO:0007669"/>
    <property type="project" value="InterPro"/>
</dbReference>
<evidence type="ECO:0000256" key="5">
    <source>
        <dbReference type="ARBA" id="ARBA00031966"/>
    </source>
</evidence>
<dbReference type="EMBL" id="SPRX01000085">
    <property type="protein sequence ID" value="TIC61877.1"/>
    <property type="molecule type" value="Genomic_DNA"/>
</dbReference>
<dbReference type="InterPro" id="IPR002297">
    <property type="entry name" value="DNA-dir_DNA_pol_A_mt"/>
</dbReference>
<dbReference type="GO" id="GO:0003887">
    <property type="term" value="F:DNA-directed DNA polymerase activity"/>
    <property type="evidence" value="ECO:0007669"/>
    <property type="project" value="UniProtKB-KW"/>
</dbReference>
<dbReference type="SMART" id="SM00482">
    <property type="entry name" value="POLAc"/>
    <property type="match status" value="1"/>
</dbReference>
<dbReference type="InterPro" id="IPR001098">
    <property type="entry name" value="DNA-dir_DNA_pol_A_palm_dom"/>
</dbReference>
<evidence type="ECO:0000256" key="3">
    <source>
        <dbReference type="ARBA" id="ARBA00022695"/>
    </source>
</evidence>
<dbReference type="PANTHER" id="PTHR10267:SF0">
    <property type="entry name" value="DNA POLYMERASE SUBUNIT GAMMA-1"/>
    <property type="match status" value="1"/>
</dbReference>
<sequence length="1310" mass="147582">MRRVLSGELRKKASWSYQMTQRTSSHNLLSDASEVHRNEVGVQMLTPSLRRQVYPRDLEQPHPSYVNIALEHLEKHNLASGKGSTLPQTSFTLPPLQGPDLDHHFWRIGSEVAEPFLGLSKDLCSRKLPTMPDYWVTDTHGWTVYDSDGSYKCIENGPSTESMVVFDVETLPHISQHAVMAVAASPTHWYSWISPYLTGHSTSTEHFIPLGESDSRSRIIVGHNVGYDRARLAPEYAMEKSTNRFIDTMSLHVAVRGMSSPQRPAWIAHRKEKQLERDHAREASQTVRNILTEREDPELQKSLMKYELEEKAAQEAIDKAMLQVSVEDTGNSQWQDIATSNSLNNVYELYNPDKPRLNKQTREYFMDESSNAETLKPELQNLMQYCALDVQATHDVYQKVLTMFLERCPHPVSFAGMLGMGNSFLPIDQSWKEYIKSAEGKYKELTDNVHDNLGELAEMAKKKLDDGSWKDDVWLSQLDWTPKRARSARKTTSKGNKADIEIPTWFSKMLARRTDSMLSSPSLKASILPYLIQLKYLGHPIIFTTTLGWAAKVPNKDDTLQSQAEQLKDNDARKYEEDNYYFVKVPNTLSKSFIVGNVISKAFEGLVKDGRLTSVLSKEELLGVFSGGDGKSETLLNKIMLESYLNNNINELSELDWSPTRLTSASHKKLLHASELAGVGLNESFGKPIKSSTPAENLNSSLMQPKWYWDLEGKHRREDGKIEVSTRSKLSPILLKLRWLNYPVFSSRKHGWVYRVPRSDIINEKHTTRQPELAFKHPSDATLSEATKEFAFYKIPHKDGEEYNVGNLLSKGFIHAMESGVLTSEDNTAHAAMDLNAQCSYWISSRERVMKQFAVYDGSDGVNMGLGGKQSKRGMILPEVIPMGTITRRAIEKTWLTASNAKKNRVGSELKAMVRAPPGYAFVGADVDSEELWICATLGDAQFGVQGATAIGWMTLEGTKSAGTDLHSVSANILGISRDQAKVFNYARIYGAGVKHAVQLLLQSNPSISESEAKQRATELYAATKGKTIRDAFGKKFWYGGTESYVFNKLEEIALSDQPRTPTLGCEITAALSKKHLPASGSNFMTSRVNWVVQSSGVDYLHMLIVSMEHLINKYNIKARYLISVHDEIRFLVDEKDKYRLALALQIANLWTRAMFAFKLGMDNLPMSVAFFSGVDIDQVFRKEVDMNCVTPSNTTAIPPGECYDIEALLKITNGTIKQDGRKMEDRPPVNEPAPDCRFFTQSHRPPTVHFLKAQSASSVSQIKMLERQLRETPTDVIRTPGKITRKKKTSQSPRGPVRKVNIIRKPIKN</sequence>
<gene>
    <name evidence="8" type="ORF">E3Q01_04224</name>
</gene>
<accession>A0A4T0TH44</accession>
<dbReference type="EC" id="2.7.7.7" evidence="1"/>
<evidence type="ECO:0000256" key="6">
    <source>
        <dbReference type="SAM" id="MobiDB-lite"/>
    </source>
</evidence>
<reference evidence="8 9" key="1">
    <citation type="submission" date="2019-03" db="EMBL/GenBank/DDBJ databases">
        <title>Sequencing 25 genomes of Wallemia mellicola.</title>
        <authorList>
            <person name="Gostincar C."/>
        </authorList>
    </citation>
    <scope>NUCLEOTIDE SEQUENCE [LARGE SCALE GENOMIC DNA]</scope>
    <source>
        <strain evidence="8 9">EXF-757</strain>
    </source>
</reference>
<dbReference type="PRINTS" id="PR00867">
    <property type="entry name" value="DNAPOLG"/>
</dbReference>
<dbReference type="InterPro" id="IPR041336">
    <property type="entry name" value="DNApol_Exo"/>
</dbReference>
<dbReference type="InterPro" id="IPR019760">
    <property type="entry name" value="DNA-dir_DNA_pol_A_CS"/>
</dbReference>